<proteinExistence type="predicted"/>
<gene>
    <name evidence="1" type="ORF">Ae201684_008596</name>
</gene>
<dbReference type="AlphaFoldDB" id="A0A6G0X4B3"/>
<keyword evidence="2" id="KW-1185">Reference proteome</keyword>
<dbReference type="EMBL" id="VJMJ01000106">
    <property type="protein sequence ID" value="KAF0734745.1"/>
    <property type="molecule type" value="Genomic_DNA"/>
</dbReference>
<organism evidence="1 2">
    <name type="scientific">Aphanomyces euteiches</name>
    <dbReference type="NCBI Taxonomy" id="100861"/>
    <lineage>
        <taxon>Eukaryota</taxon>
        <taxon>Sar</taxon>
        <taxon>Stramenopiles</taxon>
        <taxon>Oomycota</taxon>
        <taxon>Saprolegniomycetes</taxon>
        <taxon>Saprolegniales</taxon>
        <taxon>Verrucalvaceae</taxon>
        <taxon>Aphanomyces</taxon>
    </lineage>
</organism>
<comment type="caution">
    <text evidence="1">The sequence shown here is derived from an EMBL/GenBank/DDBJ whole genome shotgun (WGS) entry which is preliminary data.</text>
</comment>
<sequence length="412" mass="45873">MSASVRLLSMEWMPMLAPAISTVTFYANVTDNTAVDCHATTKALLQSRIDAIVQANPWVTGRMTSGWFGSNLTLHFDPNATTLPLEEAIIPNLSPDLDYNEIVKLCTPLEVHGGSAELNKDEPLLRIHWITISDTRGALFVSFSHGLGDGYTYYRLYGMLNPSSPIEALNPHRIPDFGTMSEEAIKGGNDGAALMKSLPFLLNMAGNMIGGRKHRIVVRTMNARWIEAEKKRFKESSVAGFVSTNDIVTSWLYRLSGCQSRNLLAYYETILGFQPEDYATPALIRESLAVNGFRRARSGKFPWMFQGTSAAVTSWATVYKSVDLPGLCMVQHLPIVASEVPFTSAAIIFQRTPTSIGVLRWSARRLRSSTGSLRNYHVNVLHELNPTISGFAQTAHEMTTFRNCNWSYRCYE</sequence>
<name>A0A6G0X4B3_9STRA</name>
<dbReference type="Proteomes" id="UP000481153">
    <property type="component" value="Unassembled WGS sequence"/>
</dbReference>
<evidence type="ECO:0000313" key="1">
    <source>
        <dbReference type="EMBL" id="KAF0734745.1"/>
    </source>
</evidence>
<evidence type="ECO:0000313" key="2">
    <source>
        <dbReference type="Proteomes" id="UP000481153"/>
    </source>
</evidence>
<protein>
    <submittedName>
        <fullName evidence="1">Uncharacterized protein</fullName>
    </submittedName>
</protein>
<dbReference type="VEuPathDB" id="FungiDB:AeMF1_003514"/>
<accession>A0A6G0X4B3</accession>
<reference evidence="1 2" key="1">
    <citation type="submission" date="2019-07" db="EMBL/GenBank/DDBJ databases">
        <title>Genomics analysis of Aphanomyces spp. identifies a new class of oomycete effector associated with host adaptation.</title>
        <authorList>
            <person name="Gaulin E."/>
        </authorList>
    </citation>
    <scope>NUCLEOTIDE SEQUENCE [LARGE SCALE GENOMIC DNA]</scope>
    <source>
        <strain evidence="1 2">ATCC 201684</strain>
    </source>
</reference>